<dbReference type="Gene3D" id="3.40.50.720">
    <property type="entry name" value="NAD(P)-binding Rossmann-like Domain"/>
    <property type="match status" value="1"/>
</dbReference>
<dbReference type="NCBIfam" id="NF004824">
    <property type="entry name" value="PRK06180.1"/>
    <property type="match status" value="1"/>
</dbReference>
<dbReference type="PROSITE" id="PS00061">
    <property type="entry name" value="ADH_SHORT"/>
    <property type="match status" value="1"/>
</dbReference>
<dbReference type="InterPro" id="IPR036291">
    <property type="entry name" value="NAD(P)-bd_dom_sf"/>
</dbReference>
<evidence type="ECO:0000313" key="6">
    <source>
        <dbReference type="Proteomes" id="UP001223520"/>
    </source>
</evidence>
<gene>
    <name evidence="5" type="ORF">QI031_04890</name>
</gene>
<dbReference type="InterPro" id="IPR051911">
    <property type="entry name" value="SDR_oxidoreductase"/>
</dbReference>
<accession>A0AAJ6NUF9</accession>
<keyword evidence="2" id="KW-0560">Oxidoreductase</keyword>
<dbReference type="EMBL" id="CP124543">
    <property type="protein sequence ID" value="WGV26842.1"/>
    <property type="molecule type" value="Genomic_DNA"/>
</dbReference>
<dbReference type="NCBIfam" id="NF006114">
    <property type="entry name" value="PRK08263.1"/>
    <property type="match status" value="1"/>
</dbReference>
<dbReference type="PANTHER" id="PTHR43976">
    <property type="entry name" value="SHORT CHAIN DEHYDROGENASE"/>
    <property type="match status" value="1"/>
</dbReference>
<dbReference type="Proteomes" id="UP001223520">
    <property type="component" value="Chromosome"/>
</dbReference>
<dbReference type="KEGG" id="hbq:QI031_04890"/>
<evidence type="ECO:0000259" key="4">
    <source>
        <dbReference type="SMART" id="SM00822"/>
    </source>
</evidence>
<dbReference type="GO" id="GO:0016491">
    <property type="term" value="F:oxidoreductase activity"/>
    <property type="evidence" value="ECO:0007669"/>
    <property type="project" value="UniProtKB-KW"/>
</dbReference>
<dbReference type="RefSeq" id="WP_281484086.1">
    <property type="nucleotide sequence ID" value="NZ_CP124543.1"/>
</dbReference>
<evidence type="ECO:0000313" key="5">
    <source>
        <dbReference type="EMBL" id="WGV26842.1"/>
    </source>
</evidence>
<dbReference type="PRINTS" id="PR00081">
    <property type="entry name" value="GDHRDH"/>
</dbReference>
<evidence type="ECO:0000256" key="2">
    <source>
        <dbReference type="ARBA" id="ARBA00023002"/>
    </source>
</evidence>
<dbReference type="InterPro" id="IPR057326">
    <property type="entry name" value="KR_dom"/>
</dbReference>
<keyword evidence="6" id="KW-1185">Reference proteome</keyword>
<organism evidence="5 6">
    <name type="scientific">Halotia branconii CENA392</name>
    <dbReference type="NCBI Taxonomy" id="1539056"/>
    <lineage>
        <taxon>Bacteria</taxon>
        <taxon>Bacillati</taxon>
        <taxon>Cyanobacteriota</taxon>
        <taxon>Cyanophyceae</taxon>
        <taxon>Nostocales</taxon>
        <taxon>Nodulariaceae</taxon>
        <taxon>Halotia</taxon>
    </lineage>
</organism>
<dbReference type="Pfam" id="PF00106">
    <property type="entry name" value="adh_short"/>
    <property type="match status" value="1"/>
</dbReference>
<feature type="domain" description="Ketoreductase" evidence="4">
    <location>
        <begin position="6"/>
        <end position="187"/>
    </location>
</feature>
<sequence>MNTDSKVWFITGSNSGFGLSLSKAVLAKGDKVVATTRHPEAIEDLVKQYSDTAKVVSLDVTKPKEISSAINVAFSTFGQIDVLVNNAGIATMGAVEEIADEQIRRQFEVNCFGTLNVIKATLSYFRQRKSGHIINISSAGGLMGFPGSGIYSATKFAIEGYSEALAQELAPFGVKLTLIEPGGFRTNIQGSTTTPDCQIDDYQESVHKFVKHQLENSDRGDPDKAAQAIIKVVESNNPPLHLLLGEDALTSFRQKLESFEKEIQEWEDVTLDTSL</sequence>
<proteinExistence type="inferred from homology"/>
<dbReference type="SUPFAM" id="SSF51735">
    <property type="entry name" value="NAD(P)-binding Rossmann-fold domains"/>
    <property type="match status" value="1"/>
</dbReference>
<dbReference type="SMART" id="SM00822">
    <property type="entry name" value="PKS_KR"/>
    <property type="match status" value="1"/>
</dbReference>
<evidence type="ECO:0000256" key="1">
    <source>
        <dbReference type="ARBA" id="ARBA00006484"/>
    </source>
</evidence>
<name>A0AAJ6NUF9_9CYAN</name>
<protein>
    <submittedName>
        <fullName evidence="5">Oxidoreductase</fullName>
    </submittedName>
</protein>
<reference evidence="5 6" key="1">
    <citation type="journal article" date="2023" name="Limnol Oceanogr Lett">
        <title>Environmental adaptations by the intertidal Antarctic cyanobacterium Halotia branconii CENA392 as revealed using long-read genome sequencing.</title>
        <authorList>
            <person name="Dextro R.B."/>
            <person name="Delbaje E."/>
            <person name="Freitas P.N.N."/>
            <person name="Geraldes V."/>
            <person name="Pinto E."/>
            <person name="Long P.F."/>
            <person name="Fiore M.F."/>
        </authorList>
    </citation>
    <scope>NUCLEOTIDE SEQUENCE [LARGE SCALE GENOMIC DNA]</scope>
    <source>
        <strain evidence="5 6">CENA392</strain>
    </source>
</reference>
<comment type="similarity">
    <text evidence="1 3">Belongs to the short-chain dehydrogenases/reductases (SDR) family.</text>
</comment>
<evidence type="ECO:0000256" key="3">
    <source>
        <dbReference type="RuleBase" id="RU000363"/>
    </source>
</evidence>
<dbReference type="CDD" id="cd05374">
    <property type="entry name" value="17beta-HSD-like_SDR_c"/>
    <property type="match status" value="1"/>
</dbReference>
<dbReference type="PANTHER" id="PTHR43976:SF16">
    <property type="entry name" value="SHORT-CHAIN DEHYDROGENASE_REDUCTASE FAMILY PROTEIN"/>
    <property type="match status" value="1"/>
</dbReference>
<dbReference type="InterPro" id="IPR002347">
    <property type="entry name" value="SDR_fam"/>
</dbReference>
<dbReference type="AlphaFoldDB" id="A0AAJ6NUF9"/>
<dbReference type="PRINTS" id="PR00080">
    <property type="entry name" value="SDRFAMILY"/>
</dbReference>
<dbReference type="InterPro" id="IPR020904">
    <property type="entry name" value="Sc_DH/Rdtase_CS"/>
</dbReference>